<evidence type="ECO:0000313" key="3">
    <source>
        <dbReference type="EMBL" id="KAJ3506251.1"/>
    </source>
</evidence>
<dbReference type="SUPFAM" id="SSF56112">
    <property type="entry name" value="Protein kinase-like (PK-like)"/>
    <property type="match status" value="1"/>
</dbReference>
<dbReference type="Gene3D" id="1.10.510.10">
    <property type="entry name" value="Transferase(Phosphotransferase) domain 1"/>
    <property type="match status" value="1"/>
</dbReference>
<dbReference type="InterPro" id="IPR000719">
    <property type="entry name" value="Prot_kinase_dom"/>
</dbReference>
<name>A0A9W8JZW9_9AGAR</name>
<feature type="region of interest" description="Disordered" evidence="1">
    <location>
        <begin position="1"/>
        <end position="84"/>
    </location>
</feature>
<sequence length="446" mass="49849">MEEERESDCSSVDTLEIETWKRGPKEKSLPELPSCSTRSILSELTVPGTGSRGLRHPDSLPVPECKTSIDTTPSEAASRAEEAPGPRIPSNYIWRVVPLASGGFGNVFTLKGLNEGERIVMKAVRMSPDRETVWVHAMEIKALRRLRKNPHRNIVEQPNLGGTAYYPADLADVMKLRDCDPDGFQLQLVGWEIVRMVIVDIVNGLNHLHRLGIVHRDIKPENIFVDAAGHFRIGDFGGAYIPAGHPKTPIMLRSQHCCGITPNFAPPELIMSYLDTRCIKSWCFDESVDFWSLGMTVLDLVGHRPDCFYKGFKAKHSVEEMEKIIVTNLSVLGDDKPVVVILERCLEIFPPSRLHGAEAAELVAKLENMSNLESSRPHFANYVKNTKWSTLRRDDKGGTPSAMLEDAPLLGQDVLLPANEVISEFETILAKMNLKLKECPDYQITF</sequence>
<dbReference type="GO" id="GO:0005634">
    <property type="term" value="C:nucleus"/>
    <property type="evidence" value="ECO:0007669"/>
    <property type="project" value="TreeGrafter"/>
</dbReference>
<dbReference type="GO" id="GO:0044773">
    <property type="term" value="P:mitotic DNA damage checkpoint signaling"/>
    <property type="evidence" value="ECO:0007669"/>
    <property type="project" value="TreeGrafter"/>
</dbReference>
<dbReference type="GO" id="GO:0005524">
    <property type="term" value="F:ATP binding"/>
    <property type="evidence" value="ECO:0007669"/>
    <property type="project" value="InterPro"/>
</dbReference>
<dbReference type="GO" id="GO:0004674">
    <property type="term" value="F:protein serine/threonine kinase activity"/>
    <property type="evidence" value="ECO:0007669"/>
    <property type="project" value="TreeGrafter"/>
</dbReference>
<dbReference type="Proteomes" id="UP001148786">
    <property type="component" value="Unassembled WGS sequence"/>
</dbReference>
<proteinExistence type="predicted"/>
<evidence type="ECO:0000313" key="4">
    <source>
        <dbReference type="Proteomes" id="UP001148786"/>
    </source>
</evidence>
<feature type="domain" description="Protein kinase" evidence="2">
    <location>
        <begin position="93"/>
        <end position="366"/>
    </location>
</feature>
<dbReference type="Gene3D" id="3.30.200.20">
    <property type="entry name" value="Phosphorylase Kinase, domain 1"/>
    <property type="match status" value="1"/>
</dbReference>
<dbReference type="InterPro" id="IPR008271">
    <property type="entry name" value="Ser/Thr_kinase_AS"/>
</dbReference>
<protein>
    <recommendedName>
        <fullName evidence="2">Protein kinase domain-containing protein</fullName>
    </recommendedName>
</protein>
<evidence type="ECO:0000259" key="2">
    <source>
        <dbReference type="PROSITE" id="PS50011"/>
    </source>
</evidence>
<dbReference type="OrthoDB" id="10252171at2759"/>
<reference evidence="3" key="1">
    <citation type="submission" date="2022-07" db="EMBL/GenBank/DDBJ databases">
        <title>Genome Sequence of Agrocybe chaxingu.</title>
        <authorList>
            <person name="Buettner E."/>
        </authorList>
    </citation>
    <scope>NUCLEOTIDE SEQUENCE</scope>
    <source>
        <strain evidence="3">MP-N11</strain>
    </source>
</reference>
<dbReference type="EMBL" id="JANKHO010000788">
    <property type="protein sequence ID" value="KAJ3506251.1"/>
    <property type="molecule type" value="Genomic_DNA"/>
</dbReference>
<keyword evidence="4" id="KW-1185">Reference proteome</keyword>
<dbReference type="GO" id="GO:0005737">
    <property type="term" value="C:cytoplasm"/>
    <property type="evidence" value="ECO:0007669"/>
    <property type="project" value="TreeGrafter"/>
</dbReference>
<dbReference type="PROSITE" id="PS50011">
    <property type="entry name" value="PROTEIN_KINASE_DOM"/>
    <property type="match status" value="1"/>
</dbReference>
<dbReference type="CDD" id="cd00180">
    <property type="entry name" value="PKc"/>
    <property type="match status" value="1"/>
</dbReference>
<dbReference type="Pfam" id="PF00069">
    <property type="entry name" value="Pkinase"/>
    <property type="match status" value="1"/>
</dbReference>
<dbReference type="AlphaFoldDB" id="A0A9W8JZW9"/>
<feature type="compositionally biased region" description="Basic and acidic residues" evidence="1">
    <location>
        <begin position="18"/>
        <end position="29"/>
    </location>
</feature>
<evidence type="ECO:0000256" key="1">
    <source>
        <dbReference type="SAM" id="MobiDB-lite"/>
    </source>
</evidence>
<gene>
    <name evidence="3" type="ORF">NLJ89_g6976</name>
</gene>
<dbReference type="PANTHER" id="PTHR44167:SF18">
    <property type="entry name" value="PROTEIN KINASE DOMAIN-CONTAINING PROTEIN"/>
    <property type="match status" value="1"/>
</dbReference>
<dbReference type="PROSITE" id="PS00108">
    <property type="entry name" value="PROTEIN_KINASE_ST"/>
    <property type="match status" value="1"/>
</dbReference>
<accession>A0A9W8JZW9</accession>
<dbReference type="SMART" id="SM00220">
    <property type="entry name" value="S_TKc"/>
    <property type="match status" value="1"/>
</dbReference>
<comment type="caution">
    <text evidence="3">The sequence shown here is derived from an EMBL/GenBank/DDBJ whole genome shotgun (WGS) entry which is preliminary data.</text>
</comment>
<dbReference type="InterPro" id="IPR011009">
    <property type="entry name" value="Kinase-like_dom_sf"/>
</dbReference>
<organism evidence="3 4">
    <name type="scientific">Agrocybe chaxingu</name>
    <dbReference type="NCBI Taxonomy" id="84603"/>
    <lineage>
        <taxon>Eukaryota</taxon>
        <taxon>Fungi</taxon>
        <taxon>Dikarya</taxon>
        <taxon>Basidiomycota</taxon>
        <taxon>Agaricomycotina</taxon>
        <taxon>Agaricomycetes</taxon>
        <taxon>Agaricomycetidae</taxon>
        <taxon>Agaricales</taxon>
        <taxon>Agaricineae</taxon>
        <taxon>Strophariaceae</taxon>
        <taxon>Agrocybe</taxon>
    </lineage>
</organism>
<dbReference type="PANTHER" id="PTHR44167">
    <property type="entry name" value="OVARIAN-SPECIFIC SERINE/THREONINE-PROTEIN KINASE LOK-RELATED"/>
    <property type="match status" value="1"/>
</dbReference>